<evidence type="ECO:0000313" key="3">
    <source>
        <dbReference type="Proteomes" id="UP000315217"/>
    </source>
</evidence>
<dbReference type="AlphaFoldDB" id="A0A537LNY9"/>
<feature type="domain" description="NAD(P)-binding" evidence="1">
    <location>
        <begin position="8"/>
        <end position="131"/>
    </location>
</feature>
<dbReference type="EMBL" id="VBAI01000152">
    <property type="protein sequence ID" value="TMJ09715.1"/>
    <property type="molecule type" value="Genomic_DNA"/>
</dbReference>
<dbReference type="Gene3D" id="3.40.50.720">
    <property type="entry name" value="NAD(P)-binding Rossmann-like Domain"/>
    <property type="match status" value="1"/>
</dbReference>
<proteinExistence type="predicted"/>
<evidence type="ECO:0000313" key="2">
    <source>
        <dbReference type="EMBL" id="TMJ09715.1"/>
    </source>
</evidence>
<name>A0A537LNY9_9BACT</name>
<dbReference type="InterPro" id="IPR016040">
    <property type="entry name" value="NAD(P)-bd_dom"/>
</dbReference>
<dbReference type="GO" id="GO:0005737">
    <property type="term" value="C:cytoplasm"/>
    <property type="evidence" value="ECO:0007669"/>
    <property type="project" value="TreeGrafter"/>
</dbReference>
<reference evidence="2 3" key="1">
    <citation type="journal article" date="2019" name="Nat. Microbiol.">
        <title>Mediterranean grassland soil C-N compound turnover is dependent on rainfall and depth, and is mediated by genomically divergent microorganisms.</title>
        <authorList>
            <person name="Diamond S."/>
            <person name="Andeer P.F."/>
            <person name="Li Z."/>
            <person name="Crits-Christoph A."/>
            <person name="Burstein D."/>
            <person name="Anantharaman K."/>
            <person name="Lane K.R."/>
            <person name="Thomas B.C."/>
            <person name="Pan C."/>
            <person name="Northen T.R."/>
            <person name="Banfield J.F."/>
        </authorList>
    </citation>
    <scope>NUCLEOTIDE SEQUENCE [LARGE SCALE GENOMIC DNA]</scope>
    <source>
        <strain evidence="2">NP_1</strain>
    </source>
</reference>
<dbReference type="InterPro" id="IPR051783">
    <property type="entry name" value="NAD(P)-dependent_oxidoreduct"/>
</dbReference>
<dbReference type="Pfam" id="PF13460">
    <property type="entry name" value="NAD_binding_10"/>
    <property type="match status" value="1"/>
</dbReference>
<dbReference type="Proteomes" id="UP000315217">
    <property type="component" value="Unassembled WGS sequence"/>
</dbReference>
<evidence type="ECO:0000259" key="1">
    <source>
        <dbReference type="Pfam" id="PF13460"/>
    </source>
</evidence>
<accession>A0A537LNY9</accession>
<dbReference type="SUPFAM" id="SSF51735">
    <property type="entry name" value="NAD(P)-binding Rossmann-fold domains"/>
    <property type="match status" value="1"/>
</dbReference>
<dbReference type="PANTHER" id="PTHR48079">
    <property type="entry name" value="PROTEIN YEEZ"/>
    <property type="match status" value="1"/>
</dbReference>
<protein>
    <submittedName>
        <fullName evidence="2">NAD-dependent epimerase/dehydratase family protein</fullName>
    </submittedName>
</protein>
<dbReference type="InterPro" id="IPR036291">
    <property type="entry name" value="NAD(P)-bd_dom_sf"/>
</dbReference>
<dbReference type="GO" id="GO:0004029">
    <property type="term" value="F:aldehyde dehydrogenase (NAD+) activity"/>
    <property type="evidence" value="ECO:0007669"/>
    <property type="project" value="TreeGrafter"/>
</dbReference>
<sequence>MVRIFVAGATGVVGRRAVPLLVAAGHRVTAVARTPEKRAELERMGAAAVHVDLFAPDSVRSAVAGHDAVINLATSIPPSSHAFLPGAWRQNDRVRRTVPANLVAGALAGNVQRFIQESFAPVYPDCGERWIDESTPIRTARYNRTIEDAEAAAERFSHAGRVGAGLRFALFYGPGDAFTLDTINFIRRGWMPILGSPDAFVSLVSHEDAATAVVASLGVPAGIYNVVDDRPLRRREFAEAIAGMLGVRPPKFLPSWVVRLTGPLGETIARSLRISNRKLRQTSGWSPRYPSAREGWRSIIEATDRR</sequence>
<dbReference type="PANTHER" id="PTHR48079:SF6">
    <property type="entry name" value="NAD(P)-BINDING DOMAIN-CONTAINING PROTEIN-RELATED"/>
    <property type="match status" value="1"/>
</dbReference>
<organism evidence="2 3">
    <name type="scientific">Candidatus Segetimicrobium genomatis</name>
    <dbReference type="NCBI Taxonomy" id="2569760"/>
    <lineage>
        <taxon>Bacteria</taxon>
        <taxon>Bacillati</taxon>
        <taxon>Candidatus Sysuimicrobiota</taxon>
        <taxon>Candidatus Sysuimicrobiia</taxon>
        <taxon>Candidatus Sysuimicrobiales</taxon>
        <taxon>Candidatus Segetimicrobiaceae</taxon>
        <taxon>Candidatus Segetimicrobium</taxon>
    </lineage>
</organism>
<gene>
    <name evidence="2" type="ORF">E6G98_08725</name>
</gene>
<comment type="caution">
    <text evidence="2">The sequence shown here is derived from an EMBL/GenBank/DDBJ whole genome shotgun (WGS) entry which is preliminary data.</text>
</comment>